<gene>
    <name evidence="1" type="ORF">C4B59_04605</name>
</gene>
<evidence type="ECO:0000313" key="2">
    <source>
        <dbReference type="Proteomes" id="UP000248329"/>
    </source>
</evidence>
<protein>
    <submittedName>
        <fullName evidence="1">Glutamyl-tRNA reductase</fullName>
    </submittedName>
</protein>
<organism evidence="1 2">
    <name type="scientific">Candidatus Methanogaster sp</name>
    <dbReference type="NCBI Taxonomy" id="3386292"/>
    <lineage>
        <taxon>Archaea</taxon>
        <taxon>Methanobacteriati</taxon>
        <taxon>Methanobacteriota</taxon>
        <taxon>Stenosarchaea group</taxon>
        <taxon>Methanomicrobia</taxon>
        <taxon>Methanosarcinales</taxon>
        <taxon>ANME-2 cluster</taxon>
        <taxon>Candidatus Methanogasteraceae</taxon>
        <taxon>Candidatus Methanogaster</taxon>
    </lineage>
</organism>
<proteinExistence type="predicted"/>
<accession>A0AC61L4N8</accession>
<reference evidence="1" key="1">
    <citation type="submission" date="2018-01" db="EMBL/GenBank/DDBJ databases">
        <authorList>
            <person name="Krukenberg V."/>
        </authorList>
    </citation>
    <scope>NUCLEOTIDE SEQUENCE</scope>
    <source>
        <strain evidence="1">E20ANME2</strain>
    </source>
</reference>
<sequence>MTEISSMIITHTKASIDDIEHAWHGTVGDLLRRLHSHELVIECAVLMTCNRVEVYVVSPKGSRVLFDYAKKMGVPERIIEFNDHEESVIHLMRVACGLESMIVGEDQILGQIKELYHSAWQAGVTGKVLDTAFEKAIHVGKKVRSETRINKGSVSIGSAAVDLAEDALGTLEGKTVVIIGAGTMGTLVAHALAHKNVSAIYVANRTFERAEELAEALDGFAVRYDEKDEYIAGSDVVISATSAPHAVITAEMLRQIMDDRESHNNHNRDLLLIDIATPRDIEETVADLPDVKLYNIDGLKEISDRNLQKRLQEVGRVEKIIEDEYELLQLQYKRQRADKLIAELYSQIQDLRIRERERAVNRLSSKHTLGDFERQVLDDLTHAITNKVLAEPTKTLRNAAAEENLDFLETTATLFKLSER</sequence>
<evidence type="ECO:0000313" key="1">
    <source>
        <dbReference type="EMBL" id="PXF61237.1"/>
    </source>
</evidence>
<dbReference type="Proteomes" id="UP000248329">
    <property type="component" value="Unassembled WGS sequence"/>
</dbReference>
<dbReference type="EMBL" id="PQXF01000006">
    <property type="protein sequence ID" value="PXF61237.1"/>
    <property type="molecule type" value="Genomic_DNA"/>
</dbReference>
<comment type="caution">
    <text evidence="1">The sequence shown here is derived from an EMBL/GenBank/DDBJ whole genome shotgun (WGS) entry which is preliminary data.</text>
</comment>
<name>A0AC61L4N8_9EURY</name>